<dbReference type="SMART" id="SM00062">
    <property type="entry name" value="PBPb"/>
    <property type="match status" value="1"/>
</dbReference>
<gene>
    <name evidence="4" type="ORF">KIH74_13210</name>
</gene>
<sequence length="306" mass="31511">MRMSVLAAVAAALGTATLLSACGSDPAGSAPVAAQTAIGSDFVPGTYDEKIAALVPGEIAAAGEITVAAGPGYPPFYLLADDQKTLAGADIEEVRAIGDVLGLEISFQDIKFDAMIPALQTNRVDMAAGGFSITEDRLKAVDFVSNFSGGTSLIVPVGNPLGLSLDSMCGHKIAVQKGTVYADDYMPVFAEKCAAAGQDEMDISVYPTAADAALALTSGRADATMSDYGPLAYQAERSNGQFEVLEENYDPSTWGFAFPQGSGLEKAVAAAMNQLIADGTYGKILDKWGVGSGAITESEVHTDDAD</sequence>
<dbReference type="Gene3D" id="3.40.190.10">
    <property type="entry name" value="Periplasmic binding protein-like II"/>
    <property type="match status" value="2"/>
</dbReference>
<organism evidence="4 5">
    <name type="scientific">Kineosporia corallincola</name>
    <dbReference type="NCBI Taxonomy" id="2835133"/>
    <lineage>
        <taxon>Bacteria</taxon>
        <taxon>Bacillati</taxon>
        <taxon>Actinomycetota</taxon>
        <taxon>Actinomycetes</taxon>
        <taxon>Kineosporiales</taxon>
        <taxon>Kineosporiaceae</taxon>
        <taxon>Kineosporia</taxon>
    </lineage>
</organism>
<feature type="signal peptide" evidence="2">
    <location>
        <begin position="1"/>
        <end position="21"/>
    </location>
</feature>
<dbReference type="EMBL" id="JAHBAY010000005">
    <property type="protein sequence ID" value="MBT0769889.1"/>
    <property type="molecule type" value="Genomic_DNA"/>
</dbReference>
<evidence type="ECO:0000256" key="2">
    <source>
        <dbReference type="SAM" id="SignalP"/>
    </source>
</evidence>
<feature type="domain" description="Solute-binding protein family 3/N-terminal" evidence="3">
    <location>
        <begin position="64"/>
        <end position="292"/>
    </location>
</feature>
<accession>A0ABS5THL5</accession>
<dbReference type="PROSITE" id="PS51257">
    <property type="entry name" value="PROKAR_LIPOPROTEIN"/>
    <property type="match status" value="1"/>
</dbReference>
<dbReference type="CDD" id="cd01004">
    <property type="entry name" value="PBP2_MidA_like"/>
    <property type="match status" value="1"/>
</dbReference>
<feature type="chain" id="PRO_5045366776" evidence="2">
    <location>
        <begin position="22"/>
        <end position="306"/>
    </location>
</feature>
<evidence type="ECO:0000256" key="1">
    <source>
        <dbReference type="ARBA" id="ARBA00022729"/>
    </source>
</evidence>
<reference evidence="4 5" key="1">
    <citation type="submission" date="2021-05" db="EMBL/GenBank/DDBJ databases">
        <title>Kineosporia and Streptomyces sp. nov. two new marine actinobacteria isolated from Coral.</title>
        <authorList>
            <person name="Buangrab K."/>
            <person name="Sutthacheep M."/>
            <person name="Yeemin T."/>
            <person name="Harunari E."/>
            <person name="Igarashi Y."/>
            <person name="Kanchanasin P."/>
            <person name="Tanasupawat S."/>
            <person name="Phongsopitanun W."/>
        </authorList>
    </citation>
    <scope>NUCLEOTIDE SEQUENCE [LARGE SCALE GENOMIC DNA]</scope>
    <source>
        <strain evidence="4 5">J2-2</strain>
    </source>
</reference>
<keyword evidence="1 2" id="KW-0732">Signal</keyword>
<keyword evidence="5" id="KW-1185">Reference proteome</keyword>
<dbReference type="PANTHER" id="PTHR35936:SF17">
    <property type="entry name" value="ARGININE-BINDING EXTRACELLULAR PROTEIN ARTP"/>
    <property type="match status" value="1"/>
</dbReference>
<dbReference type="PANTHER" id="PTHR35936">
    <property type="entry name" value="MEMBRANE-BOUND LYTIC MUREIN TRANSGLYCOSYLASE F"/>
    <property type="match status" value="1"/>
</dbReference>
<name>A0ABS5THL5_9ACTN</name>
<dbReference type="InterPro" id="IPR001638">
    <property type="entry name" value="Solute-binding_3/MltF_N"/>
</dbReference>
<dbReference type="Pfam" id="PF00497">
    <property type="entry name" value="SBP_bac_3"/>
    <property type="match status" value="1"/>
</dbReference>
<evidence type="ECO:0000259" key="3">
    <source>
        <dbReference type="SMART" id="SM00062"/>
    </source>
</evidence>
<dbReference type="Proteomes" id="UP001197247">
    <property type="component" value="Unassembled WGS sequence"/>
</dbReference>
<comment type="caution">
    <text evidence="4">The sequence shown here is derived from an EMBL/GenBank/DDBJ whole genome shotgun (WGS) entry which is preliminary data.</text>
</comment>
<evidence type="ECO:0000313" key="4">
    <source>
        <dbReference type="EMBL" id="MBT0769889.1"/>
    </source>
</evidence>
<protein>
    <submittedName>
        <fullName evidence="4">ABC transporter substrate-binding protein</fullName>
    </submittedName>
</protein>
<proteinExistence type="predicted"/>
<evidence type="ECO:0000313" key="5">
    <source>
        <dbReference type="Proteomes" id="UP001197247"/>
    </source>
</evidence>
<dbReference type="SUPFAM" id="SSF53850">
    <property type="entry name" value="Periplasmic binding protein-like II"/>
    <property type="match status" value="1"/>
</dbReference>